<evidence type="ECO:0000313" key="1">
    <source>
        <dbReference type="EMBL" id="MBO8441273.1"/>
    </source>
</evidence>
<reference evidence="1" key="1">
    <citation type="submission" date="2020-10" db="EMBL/GenBank/DDBJ databases">
        <authorList>
            <person name="Gilroy R."/>
        </authorList>
    </citation>
    <scope>NUCLEOTIDE SEQUENCE</scope>
    <source>
        <strain evidence="1">C6-149</strain>
    </source>
</reference>
<comment type="caution">
    <text evidence="1">The sequence shown here is derived from an EMBL/GenBank/DDBJ whole genome shotgun (WGS) entry which is preliminary data.</text>
</comment>
<gene>
    <name evidence="1" type="ORF">IAA89_02365</name>
</gene>
<protein>
    <submittedName>
        <fullName evidence="1">Uncharacterized protein</fullName>
    </submittedName>
</protein>
<dbReference type="GO" id="GO:0005198">
    <property type="term" value="F:structural molecule activity"/>
    <property type="evidence" value="ECO:0007669"/>
    <property type="project" value="InterPro"/>
</dbReference>
<organism evidence="1 2">
    <name type="scientific">Candidatus Gallilactobacillus intestinavium</name>
    <dbReference type="NCBI Taxonomy" id="2840838"/>
    <lineage>
        <taxon>Bacteria</taxon>
        <taxon>Bacillati</taxon>
        <taxon>Bacillota</taxon>
        <taxon>Bacilli</taxon>
        <taxon>Lactobacillales</taxon>
        <taxon>Lactobacillaceae</taxon>
        <taxon>Lactobacillaceae incertae sedis</taxon>
        <taxon>Candidatus Gallilactobacillus</taxon>
    </lineage>
</organism>
<dbReference type="Proteomes" id="UP000823614">
    <property type="component" value="Unassembled WGS sequence"/>
</dbReference>
<reference evidence="1" key="2">
    <citation type="journal article" date="2021" name="PeerJ">
        <title>Extensive microbial diversity within the chicken gut microbiome revealed by metagenomics and culture.</title>
        <authorList>
            <person name="Gilroy R."/>
            <person name="Ravi A."/>
            <person name="Getino M."/>
            <person name="Pursley I."/>
            <person name="Horton D.L."/>
            <person name="Alikhan N.F."/>
            <person name="Baker D."/>
            <person name="Gharbi K."/>
            <person name="Hall N."/>
            <person name="Watson M."/>
            <person name="Adriaenssens E.M."/>
            <person name="Foster-Nyarko E."/>
            <person name="Jarju S."/>
            <person name="Secka A."/>
            <person name="Antonio M."/>
            <person name="Oren A."/>
            <person name="Chaudhuri R.R."/>
            <person name="La Ragione R."/>
            <person name="Hildebrand F."/>
            <person name="Pallen M.J."/>
        </authorList>
    </citation>
    <scope>NUCLEOTIDE SEQUENCE</scope>
    <source>
        <strain evidence="1">C6-149</strain>
    </source>
</reference>
<accession>A0A9D9H939</accession>
<dbReference type="InterPro" id="IPR009319">
    <property type="entry name" value="Phage_A118_VSP1"/>
</dbReference>
<sequence length="284" mass="31468">MLSRQDLDKIIDKMVKQYGDIETALLNLIADYLKKGDIDSVDEIYQWQAEHTANADELAATAAFIAQHFQNSNLKDTKAMLEANGQQISDEINAELSNLTSKHVKTQSSEIIHNNVTTVSQEIKTGMMNLINRNVPSNALADIYKNITNQCVTDVVNGGKTLERAIDDNIYQQVAKGIPTGLVNRRGAVLSLEGYSRLCIQTAVNRTFEDIRMNAMSEYGVTLGLYSMHIASRKACAPIQHQVVNLVPPGSPDYNDKYDSIYNHGYGEPGGARGKQFMPLEKTL</sequence>
<evidence type="ECO:0000313" key="2">
    <source>
        <dbReference type="Proteomes" id="UP000823614"/>
    </source>
</evidence>
<dbReference type="EMBL" id="JADIMP010000045">
    <property type="protein sequence ID" value="MBO8441273.1"/>
    <property type="molecule type" value="Genomic_DNA"/>
</dbReference>
<dbReference type="Pfam" id="PF06152">
    <property type="entry name" value="Phage_min_cap2"/>
    <property type="match status" value="1"/>
</dbReference>
<dbReference type="AlphaFoldDB" id="A0A9D9H939"/>
<proteinExistence type="predicted"/>
<name>A0A9D9H939_9LACO</name>